<reference evidence="2" key="1">
    <citation type="submission" date="2022-04" db="EMBL/GenBank/DDBJ databases">
        <title>A functionally conserved STORR gene fusion in Papaver species that diverged 16.8 million years ago.</title>
        <authorList>
            <person name="Catania T."/>
        </authorList>
    </citation>
    <scope>NUCLEOTIDE SEQUENCE</scope>
    <source>
        <strain evidence="2">S-188037</strain>
    </source>
</reference>
<feature type="chain" id="PRO_5042052054" evidence="1">
    <location>
        <begin position="30"/>
        <end position="176"/>
    </location>
</feature>
<name>A0AAD4X9L6_9MAGN</name>
<dbReference type="EMBL" id="JAJJMB010013055">
    <property type="protein sequence ID" value="KAI3871509.1"/>
    <property type="molecule type" value="Genomic_DNA"/>
</dbReference>
<sequence>MALAERRSTGFPVASFYLVALFICSSVCSEMPSVVAISCGVGKTYVVTNTTTDFTGQCKYCPKEIETKCKLQGRSVSTIECNWFDSSGASRVSVCEGCCGRMVLNPSPPITRECQAGDIDQSFPATATPPYNCGRCQDGCKSKCEFLGTAVAREMCSFMRYDGEEIYVCTCCCRSI</sequence>
<feature type="signal peptide" evidence="1">
    <location>
        <begin position="1"/>
        <end position="29"/>
    </location>
</feature>
<comment type="caution">
    <text evidence="2">The sequence shown here is derived from an EMBL/GenBank/DDBJ whole genome shotgun (WGS) entry which is preliminary data.</text>
</comment>
<evidence type="ECO:0000313" key="3">
    <source>
        <dbReference type="Proteomes" id="UP001202328"/>
    </source>
</evidence>
<accession>A0AAD4X9L6</accession>
<protein>
    <submittedName>
        <fullName evidence="2">Uncharacterized protein</fullName>
    </submittedName>
</protein>
<organism evidence="2 3">
    <name type="scientific">Papaver atlanticum</name>
    <dbReference type="NCBI Taxonomy" id="357466"/>
    <lineage>
        <taxon>Eukaryota</taxon>
        <taxon>Viridiplantae</taxon>
        <taxon>Streptophyta</taxon>
        <taxon>Embryophyta</taxon>
        <taxon>Tracheophyta</taxon>
        <taxon>Spermatophyta</taxon>
        <taxon>Magnoliopsida</taxon>
        <taxon>Ranunculales</taxon>
        <taxon>Papaveraceae</taxon>
        <taxon>Papaveroideae</taxon>
        <taxon>Papaver</taxon>
    </lineage>
</organism>
<evidence type="ECO:0000313" key="2">
    <source>
        <dbReference type="EMBL" id="KAI3871509.1"/>
    </source>
</evidence>
<keyword evidence="1" id="KW-0732">Signal</keyword>
<proteinExistence type="predicted"/>
<dbReference type="Proteomes" id="UP001202328">
    <property type="component" value="Unassembled WGS sequence"/>
</dbReference>
<dbReference type="AlphaFoldDB" id="A0AAD4X9L6"/>
<evidence type="ECO:0000256" key="1">
    <source>
        <dbReference type="SAM" id="SignalP"/>
    </source>
</evidence>
<gene>
    <name evidence="2" type="ORF">MKW98_011564</name>
</gene>
<keyword evidence="3" id="KW-1185">Reference proteome</keyword>